<keyword evidence="4" id="KW-0472">Membrane</keyword>
<dbReference type="HAMAP" id="MF_00695">
    <property type="entry name" value="HflD_protein"/>
    <property type="match status" value="1"/>
</dbReference>
<dbReference type="Gene3D" id="1.10.3890.10">
    <property type="entry name" value="HflD-like"/>
    <property type="match status" value="1"/>
</dbReference>
<gene>
    <name evidence="5" type="ORF">MNBD_GAMMA09-307</name>
</gene>
<dbReference type="InterPro" id="IPR007451">
    <property type="entry name" value="HflD"/>
</dbReference>
<organism evidence="5">
    <name type="scientific">hydrothermal vent metagenome</name>
    <dbReference type="NCBI Taxonomy" id="652676"/>
    <lineage>
        <taxon>unclassified sequences</taxon>
        <taxon>metagenomes</taxon>
        <taxon>ecological metagenomes</taxon>
    </lineage>
</organism>
<dbReference type="InterPro" id="IPR035932">
    <property type="entry name" value="HflD-like_sf"/>
</dbReference>
<sequence length="207" mass="23084">MEHSHKDKTLALAGIYQSVALVQELARKGSVADAQLAPLLETLFRFDANSVEAVYGDIPSIKKGLNTLKGQLSGERSSDNMEITRYVIGLLHLEKQLYKSPNMMDKLSDDLQKTQSKMEYFDVSHENIIASLADIYQQDISPLGAKIMVQGEETYLSQQSNANKIRALLFAGVRSAVLWRQCGGGKIQLLFSRKKYINCADELLNTI</sequence>
<dbReference type="AlphaFoldDB" id="A0A3B0XD27"/>
<dbReference type="Pfam" id="PF04356">
    <property type="entry name" value="DUF489"/>
    <property type="match status" value="1"/>
</dbReference>
<accession>A0A3B0XD27</accession>
<evidence type="ECO:0000256" key="3">
    <source>
        <dbReference type="ARBA" id="ARBA00022490"/>
    </source>
</evidence>
<dbReference type="SUPFAM" id="SSF101322">
    <property type="entry name" value="YcfC-like"/>
    <property type="match status" value="1"/>
</dbReference>
<name>A0A3B0XD27_9ZZZZ</name>
<dbReference type="GO" id="GO:0005737">
    <property type="term" value="C:cytoplasm"/>
    <property type="evidence" value="ECO:0007669"/>
    <property type="project" value="UniProtKB-SubCell"/>
</dbReference>
<evidence type="ECO:0000256" key="1">
    <source>
        <dbReference type="ARBA" id="ARBA00004496"/>
    </source>
</evidence>
<dbReference type="NCBIfam" id="NF001246">
    <property type="entry name" value="PRK00218.1-2"/>
    <property type="match status" value="1"/>
</dbReference>
<evidence type="ECO:0000256" key="4">
    <source>
        <dbReference type="ARBA" id="ARBA00023136"/>
    </source>
</evidence>
<comment type="subcellular location">
    <subcellularLocation>
        <location evidence="1">Cytoplasm</location>
    </subcellularLocation>
</comment>
<reference evidence="5" key="1">
    <citation type="submission" date="2018-06" db="EMBL/GenBank/DDBJ databases">
        <authorList>
            <person name="Zhirakovskaya E."/>
        </authorList>
    </citation>
    <scope>NUCLEOTIDE SEQUENCE</scope>
</reference>
<dbReference type="PANTHER" id="PTHR38100">
    <property type="entry name" value="HIGH FREQUENCY LYSOGENIZATION PROTEIN HFLD"/>
    <property type="match status" value="1"/>
</dbReference>
<protein>
    <submittedName>
        <fullName evidence="5">High frequency lysogenization protein HflD</fullName>
    </submittedName>
</protein>
<evidence type="ECO:0000313" key="5">
    <source>
        <dbReference type="EMBL" id="VAW62223.1"/>
    </source>
</evidence>
<proteinExistence type="inferred from homology"/>
<evidence type="ECO:0000256" key="2">
    <source>
        <dbReference type="ARBA" id="ARBA00022475"/>
    </source>
</evidence>
<keyword evidence="2" id="KW-1003">Cell membrane</keyword>
<dbReference type="EMBL" id="UOFI01000020">
    <property type="protein sequence ID" value="VAW62223.1"/>
    <property type="molecule type" value="Genomic_DNA"/>
</dbReference>
<dbReference type="PANTHER" id="PTHR38100:SF1">
    <property type="entry name" value="HIGH FREQUENCY LYSOGENIZATION PROTEIN HFLD"/>
    <property type="match status" value="1"/>
</dbReference>
<keyword evidence="3" id="KW-0963">Cytoplasm</keyword>